<keyword evidence="11" id="KW-0969">Cilium</keyword>
<keyword evidence="12" id="KW-1185">Reference proteome</keyword>
<dbReference type="GO" id="GO:0009425">
    <property type="term" value="C:bacterial-type flagellum basal body"/>
    <property type="evidence" value="ECO:0007669"/>
    <property type="project" value="UniProtKB-SubCell"/>
</dbReference>
<dbReference type="InterPro" id="IPR011491">
    <property type="entry name" value="FlgE_D2"/>
</dbReference>
<keyword evidence="11" id="KW-0966">Cell projection</keyword>
<dbReference type="Proteomes" id="UP000436801">
    <property type="component" value="Unassembled WGS sequence"/>
</dbReference>
<dbReference type="Pfam" id="PF07559">
    <property type="entry name" value="FlgE_D2"/>
    <property type="match status" value="1"/>
</dbReference>
<comment type="subcellular location">
    <subcellularLocation>
        <location evidence="1 5">Bacterial flagellum basal body</location>
    </subcellularLocation>
</comment>
<evidence type="ECO:0000313" key="12">
    <source>
        <dbReference type="Proteomes" id="UP000323502"/>
    </source>
</evidence>
<dbReference type="NCBIfam" id="TIGR03506">
    <property type="entry name" value="FlgEFG_subfam"/>
    <property type="match status" value="1"/>
</dbReference>
<proteinExistence type="inferred from homology"/>
<keyword evidence="4 5" id="KW-0975">Bacterial flagellum</keyword>
<keyword evidence="11" id="KW-0282">Flagellum</keyword>
<dbReference type="Gene3D" id="2.60.98.20">
    <property type="entry name" value="Flagellar hook protein FlgE"/>
    <property type="match status" value="1"/>
</dbReference>
<evidence type="ECO:0000313" key="11">
    <source>
        <dbReference type="EMBL" id="SDE88528.1"/>
    </source>
</evidence>
<gene>
    <name evidence="10" type="ORF">GQR91_04465</name>
    <name evidence="11" type="ORF">SAMN05216557_101921</name>
</gene>
<dbReference type="PANTHER" id="PTHR30435:SF1">
    <property type="entry name" value="FLAGELLAR HOOK PROTEIN FLGE"/>
    <property type="match status" value="1"/>
</dbReference>
<evidence type="ECO:0000256" key="1">
    <source>
        <dbReference type="ARBA" id="ARBA00004117"/>
    </source>
</evidence>
<feature type="domain" description="Flagellar basal body rod protein N-terminal" evidence="6">
    <location>
        <begin position="3"/>
        <end position="33"/>
    </location>
</feature>
<feature type="domain" description="Flagellar basal-body/hook protein C-terminal" evidence="7">
    <location>
        <begin position="370"/>
        <end position="413"/>
    </location>
</feature>
<dbReference type="SUPFAM" id="SSF117143">
    <property type="entry name" value="Flagellar hook protein flgE"/>
    <property type="match status" value="1"/>
</dbReference>
<dbReference type="Proteomes" id="UP000323502">
    <property type="component" value="Unassembled WGS sequence"/>
</dbReference>
<dbReference type="InterPro" id="IPR037925">
    <property type="entry name" value="FlgE/F/G-like"/>
</dbReference>
<dbReference type="GO" id="GO:0005829">
    <property type="term" value="C:cytosol"/>
    <property type="evidence" value="ECO:0007669"/>
    <property type="project" value="TreeGrafter"/>
</dbReference>
<evidence type="ECO:0000259" key="9">
    <source>
        <dbReference type="Pfam" id="PF22692"/>
    </source>
</evidence>
<evidence type="ECO:0000313" key="10">
    <source>
        <dbReference type="EMBL" id="MWC42913.1"/>
    </source>
</evidence>
<dbReference type="OrthoDB" id="8372879at2"/>
<evidence type="ECO:0000256" key="5">
    <source>
        <dbReference type="RuleBase" id="RU362116"/>
    </source>
</evidence>
<name>A0A1G7GK38_9SPHN</name>
<evidence type="ECO:0000313" key="13">
    <source>
        <dbReference type="Proteomes" id="UP000436801"/>
    </source>
</evidence>
<dbReference type="GO" id="GO:0071978">
    <property type="term" value="P:bacterial-type flagellum-dependent swarming motility"/>
    <property type="evidence" value="ECO:0007669"/>
    <property type="project" value="TreeGrafter"/>
</dbReference>
<dbReference type="RefSeq" id="WP_149681313.1">
    <property type="nucleotide sequence ID" value="NZ_FNBI01000001.1"/>
</dbReference>
<evidence type="ECO:0000256" key="2">
    <source>
        <dbReference type="ARBA" id="ARBA00009677"/>
    </source>
</evidence>
<evidence type="ECO:0000259" key="8">
    <source>
        <dbReference type="Pfam" id="PF07559"/>
    </source>
</evidence>
<feature type="domain" description="Flagellar hook protein FlgE/F/G-like D1" evidence="9">
    <location>
        <begin position="83"/>
        <end position="132"/>
    </location>
</feature>
<protein>
    <recommendedName>
        <fullName evidence="3 5">Flagellar hook protein FlgE</fullName>
    </recommendedName>
</protein>
<dbReference type="InterPro" id="IPR037058">
    <property type="entry name" value="Falgellar_hook_FlgE_sf"/>
</dbReference>
<organism evidence="11 12">
    <name type="scientific">Sphingomonas carotinifaciens</name>
    <dbReference type="NCBI Taxonomy" id="1166323"/>
    <lineage>
        <taxon>Bacteria</taxon>
        <taxon>Pseudomonadati</taxon>
        <taxon>Pseudomonadota</taxon>
        <taxon>Alphaproteobacteria</taxon>
        <taxon>Sphingomonadales</taxon>
        <taxon>Sphingomonadaceae</taxon>
        <taxon>Sphingomonas</taxon>
    </lineage>
</organism>
<reference evidence="10 13" key="2">
    <citation type="submission" date="2019-12" db="EMBL/GenBank/DDBJ databases">
        <authorList>
            <person name="Zheng J."/>
        </authorList>
    </citation>
    <scope>NUCLEOTIDE SEQUENCE [LARGE SCALE GENOMIC DNA]</scope>
    <source>
        <strain evidence="10 13">DSM 27347</strain>
    </source>
</reference>
<dbReference type="AlphaFoldDB" id="A0A1G7GK38"/>
<comment type="similarity">
    <text evidence="2 5">Belongs to the flagella basal body rod proteins family.</text>
</comment>
<dbReference type="Pfam" id="PF06429">
    <property type="entry name" value="Flg_bbr_C"/>
    <property type="match status" value="1"/>
</dbReference>
<dbReference type="InterPro" id="IPR010930">
    <property type="entry name" value="Flg_bb/hook_C_dom"/>
</dbReference>
<evidence type="ECO:0000256" key="3">
    <source>
        <dbReference type="ARBA" id="ARBA00019015"/>
    </source>
</evidence>
<accession>A0A1G7GK38</accession>
<evidence type="ECO:0000256" key="4">
    <source>
        <dbReference type="ARBA" id="ARBA00023143"/>
    </source>
</evidence>
<dbReference type="Pfam" id="PF00460">
    <property type="entry name" value="Flg_bb_rod"/>
    <property type="match status" value="1"/>
</dbReference>
<dbReference type="EMBL" id="FNBI01000001">
    <property type="protein sequence ID" value="SDE88528.1"/>
    <property type="molecule type" value="Genomic_DNA"/>
</dbReference>
<dbReference type="Pfam" id="PF22692">
    <property type="entry name" value="LlgE_F_G_D1"/>
    <property type="match status" value="1"/>
</dbReference>
<reference evidence="11 12" key="1">
    <citation type="submission" date="2016-10" db="EMBL/GenBank/DDBJ databases">
        <authorList>
            <person name="Varghese N."/>
            <person name="Submissions S."/>
        </authorList>
    </citation>
    <scope>NUCLEOTIDE SEQUENCE [LARGE SCALE GENOMIC DNA]</scope>
    <source>
        <strain evidence="11 12">S7-754</strain>
    </source>
</reference>
<dbReference type="EMBL" id="WSUT01000005">
    <property type="protein sequence ID" value="MWC42913.1"/>
    <property type="molecule type" value="Genomic_DNA"/>
</dbReference>
<evidence type="ECO:0000259" key="6">
    <source>
        <dbReference type="Pfam" id="PF00460"/>
    </source>
</evidence>
<dbReference type="GO" id="GO:0009424">
    <property type="term" value="C:bacterial-type flagellum hook"/>
    <property type="evidence" value="ECO:0007669"/>
    <property type="project" value="TreeGrafter"/>
</dbReference>
<dbReference type="InterPro" id="IPR020013">
    <property type="entry name" value="Flagellar_FlgE/F/G"/>
</dbReference>
<feature type="domain" description="Flagellar hook protein FlgE D2" evidence="8">
    <location>
        <begin position="164"/>
        <end position="295"/>
    </location>
</feature>
<dbReference type="InterPro" id="IPR001444">
    <property type="entry name" value="Flag_bb_rod_N"/>
</dbReference>
<dbReference type="PANTHER" id="PTHR30435">
    <property type="entry name" value="FLAGELLAR PROTEIN"/>
    <property type="match status" value="1"/>
</dbReference>
<evidence type="ECO:0000259" key="7">
    <source>
        <dbReference type="Pfam" id="PF06429"/>
    </source>
</evidence>
<comment type="function">
    <text evidence="5">A flexible structure which links the flagellar filament to the drive apparatus in the basal body.</text>
</comment>
<sequence length="416" mass="43245">MSFYTSLSGLKASQTDMSVISHNIANSATNGFKKSKATFSDVMASSLSTDPTKQVGSGTVVQQNRQNFKEGNYNSTASALDLAISGDGFFAVNNGGNLSYTRNGAFQVDTNGMVTDAQGSNLQVYPVDQNGNVTATGTDGLIGLKLPETSGAPVATGKVTLDVNLSSSATVPKGPFNRTNATTYNNSTTTTIYDAAGNAQSVVNYYVRDEMPEGSTTTSWSVYSFVGEQPLRVGGTSPQTMTFDASGTMTSPTEAVAFDAFLPKGQATQQSFTLDYAGSTEISSVFSVDGRSQDGVAPGTLSGVSVDKYGLITASFSNGDTQALGKVAVANFNNPEGLRQDGNSYWSATGQSGKVKLGEANTSSNGAVMSSTLEGSNVDITEELVGLIAAQRNFQANAKALDTASQISQTIFNIRA</sequence>
<dbReference type="InterPro" id="IPR053967">
    <property type="entry name" value="LlgE_F_G-like_D1"/>
</dbReference>